<dbReference type="NCBIfam" id="NF001097">
    <property type="entry name" value="PRK00129.1"/>
    <property type="match status" value="1"/>
</dbReference>
<evidence type="ECO:0000256" key="12">
    <source>
        <dbReference type="ARBA" id="ARBA00056901"/>
    </source>
</evidence>
<dbReference type="SUPFAM" id="SSF53271">
    <property type="entry name" value="PRTase-like"/>
    <property type="match status" value="1"/>
</dbReference>
<gene>
    <name evidence="15" type="primary">upp</name>
    <name evidence="17" type="ORF">SAMN02745174_00635</name>
</gene>
<comment type="pathway">
    <text evidence="1 15">Pyrimidine metabolism; UMP biosynthesis via salvage pathway; UMP from uracil: step 1/1.</text>
</comment>
<evidence type="ECO:0000256" key="2">
    <source>
        <dbReference type="ARBA" id="ARBA00009516"/>
    </source>
</evidence>
<keyword evidence="5 15" id="KW-0328">Glycosyltransferase</keyword>
<dbReference type="Pfam" id="PF14681">
    <property type="entry name" value="UPRTase"/>
    <property type="match status" value="1"/>
</dbReference>
<dbReference type="GO" id="GO:0000287">
    <property type="term" value="F:magnesium ion binding"/>
    <property type="evidence" value="ECO:0007669"/>
    <property type="project" value="UniProtKB-UniRule"/>
</dbReference>
<feature type="binding site" evidence="15">
    <location>
        <begin position="130"/>
        <end position="138"/>
    </location>
    <ligand>
        <name>5-phospho-alpha-D-ribose 1-diphosphate</name>
        <dbReference type="ChEBI" id="CHEBI:58017"/>
    </ligand>
</feature>
<dbReference type="EC" id="2.4.2.9" evidence="3 15"/>
<dbReference type="FunFam" id="3.40.50.2020:FF:000003">
    <property type="entry name" value="Uracil phosphoribosyltransferase"/>
    <property type="match status" value="1"/>
</dbReference>
<dbReference type="OrthoDB" id="9781675at2"/>
<evidence type="ECO:0000256" key="6">
    <source>
        <dbReference type="ARBA" id="ARBA00022679"/>
    </source>
</evidence>
<keyword evidence="9 15" id="KW-0342">GTP-binding</keyword>
<comment type="cofactor">
    <cofactor evidence="15">
        <name>Mg(2+)</name>
        <dbReference type="ChEBI" id="CHEBI:18420"/>
    </cofactor>
    <text evidence="15">Binds 1 Mg(2+) ion per subunit. The magnesium is bound as Mg-PRPP.</text>
</comment>
<keyword evidence="8 15" id="KW-0460">Magnesium</keyword>
<evidence type="ECO:0000256" key="1">
    <source>
        <dbReference type="ARBA" id="ARBA00005180"/>
    </source>
</evidence>
<feature type="binding site" evidence="15">
    <location>
        <position position="103"/>
    </location>
    <ligand>
        <name>5-phospho-alpha-D-ribose 1-diphosphate</name>
        <dbReference type="ChEBI" id="CHEBI:58017"/>
    </ligand>
</feature>
<dbReference type="GO" id="GO:0005525">
    <property type="term" value="F:GTP binding"/>
    <property type="evidence" value="ECO:0007669"/>
    <property type="project" value="UniProtKB-KW"/>
</dbReference>
<dbReference type="GO" id="GO:0044206">
    <property type="term" value="P:UMP salvage"/>
    <property type="evidence" value="ECO:0007669"/>
    <property type="project" value="UniProtKB-UniRule"/>
</dbReference>
<keyword evidence="6 15" id="KW-0808">Transferase</keyword>
<comment type="function">
    <text evidence="12 15">Catalyzes the conversion of uracil and 5-phospho-alpha-D-ribose 1-diphosphate (PRPP) to UMP and diphosphate.</text>
</comment>
<dbReference type="GO" id="GO:0005737">
    <property type="term" value="C:cytoplasm"/>
    <property type="evidence" value="ECO:0007669"/>
    <property type="project" value="UniProtKB-ARBA"/>
</dbReference>
<feature type="binding site" evidence="15">
    <location>
        <position position="78"/>
    </location>
    <ligand>
        <name>5-phospho-alpha-D-ribose 1-diphosphate</name>
        <dbReference type="ChEBI" id="CHEBI:58017"/>
    </ligand>
</feature>
<evidence type="ECO:0000256" key="11">
    <source>
        <dbReference type="ARBA" id="ARBA00052919"/>
    </source>
</evidence>
<accession>A0A1T4KWS5</accession>
<dbReference type="InterPro" id="IPR034332">
    <property type="entry name" value="Upp_B"/>
</dbReference>
<dbReference type="Proteomes" id="UP000191153">
    <property type="component" value="Unassembled WGS sequence"/>
</dbReference>
<evidence type="ECO:0000256" key="7">
    <source>
        <dbReference type="ARBA" id="ARBA00022741"/>
    </source>
</evidence>
<organism evidence="17 18">
    <name type="scientific">Cetobacterium ceti</name>
    <dbReference type="NCBI Taxonomy" id="180163"/>
    <lineage>
        <taxon>Bacteria</taxon>
        <taxon>Fusobacteriati</taxon>
        <taxon>Fusobacteriota</taxon>
        <taxon>Fusobacteriia</taxon>
        <taxon>Fusobacteriales</taxon>
        <taxon>Fusobacteriaceae</taxon>
        <taxon>Cetobacterium</taxon>
    </lineage>
</organism>
<dbReference type="NCBIfam" id="TIGR01091">
    <property type="entry name" value="upp"/>
    <property type="match status" value="1"/>
</dbReference>
<keyword evidence="7 15" id="KW-0547">Nucleotide-binding</keyword>
<dbReference type="InterPro" id="IPR029057">
    <property type="entry name" value="PRTase-like"/>
</dbReference>
<evidence type="ECO:0000256" key="8">
    <source>
        <dbReference type="ARBA" id="ARBA00022842"/>
    </source>
</evidence>
<dbReference type="PANTHER" id="PTHR32315">
    <property type="entry name" value="ADENINE PHOSPHORIBOSYLTRANSFERASE"/>
    <property type="match status" value="1"/>
</dbReference>
<evidence type="ECO:0000256" key="10">
    <source>
        <dbReference type="ARBA" id="ARBA00031082"/>
    </source>
</evidence>
<feature type="binding site" evidence="15">
    <location>
        <position position="199"/>
    </location>
    <ligand>
        <name>5-phospho-alpha-D-ribose 1-diphosphate</name>
        <dbReference type="ChEBI" id="CHEBI:58017"/>
    </ligand>
</feature>
<feature type="domain" description="Phosphoribosyltransferase" evidence="16">
    <location>
        <begin position="7"/>
        <end position="207"/>
    </location>
</feature>
<dbReference type="GO" id="GO:0004845">
    <property type="term" value="F:uracil phosphoribosyltransferase activity"/>
    <property type="evidence" value="ECO:0007669"/>
    <property type="project" value="UniProtKB-UniRule"/>
</dbReference>
<dbReference type="RefSeq" id="WP_078693168.1">
    <property type="nucleotide sequence ID" value="NZ_FUWX01000005.1"/>
</dbReference>
<evidence type="ECO:0000256" key="4">
    <source>
        <dbReference type="ARBA" id="ARBA00022533"/>
    </source>
</evidence>
<evidence type="ECO:0000313" key="17">
    <source>
        <dbReference type="EMBL" id="SJZ46902.1"/>
    </source>
</evidence>
<dbReference type="CDD" id="cd06223">
    <property type="entry name" value="PRTases_typeI"/>
    <property type="match status" value="1"/>
</dbReference>
<evidence type="ECO:0000256" key="13">
    <source>
        <dbReference type="ARBA" id="ARBA00072146"/>
    </source>
</evidence>
<reference evidence="17 18" key="1">
    <citation type="submission" date="2017-02" db="EMBL/GenBank/DDBJ databases">
        <authorList>
            <person name="Peterson S.W."/>
        </authorList>
    </citation>
    <scope>NUCLEOTIDE SEQUENCE [LARGE SCALE GENOMIC DNA]</scope>
    <source>
        <strain evidence="17 18">ATCC 700028</strain>
    </source>
</reference>
<evidence type="ECO:0000256" key="3">
    <source>
        <dbReference type="ARBA" id="ARBA00011894"/>
    </source>
</evidence>
<evidence type="ECO:0000256" key="9">
    <source>
        <dbReference type="ARBA" id="ARBA00023134"/>
    </source>
</evidence>
<dbReference type="EMBL" id="FUWX01000005">
    <property type="protein sequence ID" value="SJZ46902.1"/>
    <property type="molecule type" value="Genomic_DNA"/>
</dbReference>
<feature type="binding site" evidence="15">
    <location>
        <position position="193"/>
    </location>
    <ligand>
        <name>uracil</name>
        <dbReference type="ChEBI" id="CHEBI:17568"/>
    </ligand>
</feature>
<dbReference type="Gene3D" id="3.40.50.2020">
    <property type="match status" value="1"/>
</dbReference>
<evidence type="ECO:0000256" key="15">
    <source>
        <dbReference type="HAMAP-Rule" id="MF_01218"/>
    </source>
</evidence>
<keyword evidence="4 15" id="KW-0021">Allosteric enzyme</keyword>
<dbReference type="STRING" id="180163.SAMN02745174_00635"/>
<dbReference type="InterPro" id="IPR005765">
    <property type="entry name" value="UPRT"/>
</dbReference>
<evidence type="ECO:0000256" key="14">
    <source>
        <dbReference type="ARBA" id="ARBA00079807"/>
    </source>
</evidence>
<dbReference type="AlphaFoldDB" id="A0A1T4KWS5"/>
<sequence>MAVIEINHPLIQHKMTYLRNKDTDTKTFRENLNEIAKLMTYEVTKSLPVDEVIVETPLMKTTGHVLQDKAIAVVPILRAGLGMVDGIVSLVPTAKIGHIGVYRNEETLEPTYYYCKLPVDIQERKVILVDPMLATGGSAIYAIDYLKNAGVKDIVFMCLVAAPEGIAKVLQTHPDVSIYTAKIDQGLNEHGYIYPGLGDCGDRIFGTK</sequence>
<dbReference type="HAMAP" id="MF_01218_B">
    <property type="entry name" value="Upp_B"/>
    <property type="match status" value="1"/>
</dbReference>
<proteinExistence type="inferred from homology"/>
<dbReference type="PANTHER" id="PTHR32315:SF4">
    <property type="entry name" value="URACIL PHOSPHORIBOSYLTRANSFERASE, CHLOROPLASTIC"/>
    <property type="match status" value="1"/>
</dbReference>
<dbReference type="InterPro" id="IPR000836">
    <property type="entry name" value="PRTase_dom"/>
</dbReference>
<dbReference type="UniPathway" id="UPA00574">
    <property type="reaction ID" value="UER00636"/>
</dbReference>
<feature type="binding site" evidence="15">
    <location>
        <begin position="198"/>
        <end position="200"/>
    </location>
    <ligand>
        <name>uracil</name>
        <dbReference type="ChEBI" id="CHEBI:17568"/>
    </ligand>
</feature>
<protein>
    <recommendedName>
        <fullName evidence="13 15">Uracil phosphoribosyltransferase</fullName>
        <ecNumber evidence="3 15">2.4.2.9</ecNumber>
    </recommendedName>
    <alternativeName>
        <fullName evidence="10 15">UMP pyrophosphorylase</fullName>
    </alternativeName>
    <alternativeName>
        <fullName evidence="14 15">UPRTase</fullName>
    </alternativeName>
</protein>
<dbReference type="GO" id="GO:0006223">
    <property type="term" value="P:uracil salvage"/>
    <property type="evidence" value="ECO:0007669"/>
    <property type="project" value="InterPro"/>
</dbReference>
<evidence type="ECO:0000313" key="18">
    <source>
        <dbReference type="Proteomes" id="UP000191153"/>
    </source>
</evidence>
<comment type="similarity">
    <text evidence="2 15">Belongs to the UPRTase family.</text>
</comment>
<comment type="activity regulation">
    <text evidence="15">Allosterically activated by GTP.</text>
</comment>
<evidence type="ECO:0000256" key="5">
    <source>
        <dbReference type="ARBA" id="ARBA00022676"/>
    </source>
</evidence>
<comment type="catalytic activity">
    <reaction evidence="11 15">
        <text>UMP + diphosphate = 5-phospho-alpha-D-ribose 1-diphosphate + uracil</text>
        <dbReference type="Rhea" id="RHEA:13017"/>
        <dbReference type="ChEBI" id="CHEBI:17568"/>
        <dbReference type="ChEBI" id="CHEBI:33019"/>
        <dbReference type="ChEBI" id="CHEBI:57865"/>
        <dbReference type="ChEBI" id="CHEBI:58017"/>
        <dbReference type="EC" id="2.4.2.9"/>
    </reaction>
</comment>
<name>A0A1T4KWS5_9FUSO</name>
<keyword evidence="18" id="KW-1185">Reference proteome</keyword>
<dbReference type="InterPro" id="IPR050054">
    <property type="entry name" value="UPRTase/APRTase"/>
</dbReference>
<evidence type="ECO:0000259" key="16">
    <source>
        <dbReference type="Pfam" id="PF14681"/>
    </source>
</evidence>